<keyword evidence="2" id="KW-1133">Transmembrane helix</keyword>
<feature type="compositionally biased region" description="Gly residues" evidence="1">
    <location>
        <begin position="97"/>
        <end position="106"/>
    </location>
</feature>
<keyword evidence="4" id="KW-1185">Reference proteome</keyword>
<feature type="region of interest" description="Disordered" evidence="1">
    <location>
        <begin position="1"/>
        <end position="106"/>
    </location>
</feature>
<feature type="transmembrane region" description="Helical" evidence="2">
    <location>
        <begin position="150"/>
        <end position="171"/>
    </location>
</feature>
<comment type="caution">
    <text evidence="3">The sequence shown here is derived from an EMBL/GenBank/DDBJ whole genome shotgun (WGS) entry which is preliminary data.</text>
</comment>
<name>A0A8J4AEQ0_9ACTN</name>
<proteinExistence type="predicted"/>
<dbReference type="AlphaFoldDB" id="A0A8J4AEQ0"/>
<accession>A0A8J4AEQ0</accession>
<sequence length="187" mass="20025">MTYPSQPGPVPAAQPSGPGSPVPQQFPPQQPPGQYPPPAGGPQPPAAQYAPGPPPQYAPPQSGSPQYGQPQYGQSQYGQSQYGQSQYGQPGPAPQGYGPGAGQQGYGQPGAALTATFVKHTGMLLLWQQNTRRYQGSFEQITAKYKQAQLHCLLAGWWSISSVIFFNWFALGKNMYEYGKVKKAAGR</sequence>
<feature type="compositionally biased region" description="Low complexity" evidence="1">
    <location>
        <begin position="59"/>
        <end position="96"/>
    </location>
</feature>
<organism evidence="3 4">
    <name type="scientific">Actinocatenispora comari</name>
    <dbReference type="NCBI Taxonomy" id="2807577"/>
    <lineage>
        <taxon>Bacteria</taxon>
        <taxon>Bacillati</taxon>
        <taxon>Actinomycetota</taxon>
        <taxon>Actinomycetes</taxon>
        <taxon>Micromonosporales</taxon>
        <taxon>Micromonosporaceae</taxon>
        <taxon>Actinocatenispora</taxon>
    </lineage>
</organism>
<dbReference type="EMBL" id="BOPO01000063">
    <property type="protein sequence ID" value="GIL28332.1"/>
    <property type="molecule type" value="Genomic_DNA"/>
</dbReference>
<protein>
    <submittedName>
        <fullName evidence="3">Uncharacterized protein</fullName>
    </submittedName>
</protein>
<reference evidence="4" key="1">
    <citation type="journal article" date="2021" name="Int. J. Syst. Evol. Microbiol.">
        <title>Actinocatenispora comari sp. nov., an endophytic actinomycete isolated from aerial parts of Comarum salesowianum.</title>
        <authorList>
            <person name="Oyunbileg N."/>
            <person name="Iizaka Y."/>
            <person name="Hamada M."/>
            <person name="Davaapurev B.O."/>
            <person name="Fukumoto A."/>
            <person name="Tsetseg B."/>
            <person name="Kato F."/>
            <person name="Tamura T."/>
            <person name="Batkhuu J."/>
            <person name="Anzai Y."/>
        </authorList>
    </citation>
    <scope>NUCLEOTIDE SEQUENCE [LARGE SCALE GENOMIC DNA]</scope>
    <source>
        <strain evidence="4">NUM-2625</strain>
    </source>
</reference>
<dbReference type="RefSeq" id="WP_207126056.1">
    <property type="nucleotide sequence ID" value="NZ_BOPO01000063.1"/>
</dbReference>
<evidence type="ECO:0000313" key="4">
    <source>
        <dbReference type="Proteomes" id="UP000614996"/>
    </source>
</evidence>
<evidence type="ECO:0000256" key="1">
    <source>
        <dbReference type="SAM" id="MobiDB-lite"/>
    </source>
</evidence>
<dbReference type="Proteomes" id="UP000614996">
    <property type="component" value="Unassembled WGS sequence"/>
</dbReference>
<feature type="compositionally biased region" description="Pro residues" evidence="1">
    <location>
        <begin position="1"/>
        <end position="58"/>
    </location>
</feature>
<evidence type="ECO:0000256" key="2">
    <source>
        <dbReference type="SAM" id="Phobius"/>
    </source>
</evidence>
<evidence type="ECO:0000313" key="3">
    <source>
        <dbReference type="EMBL" id="GIL28332.1"/>
    </source>
</evidence>
<keyword evidence="2" id="KW-0472">Membrane</keyword>
<gene>
    <name evidence="3" type="ORF">NUM_35860</name>
</gene>
<keyword evidence="2" id="KW-0812">Transmembrane</keyword>